<accession>A0ABP8X292</accession>
<protein>
    <submittedName>
        <fullName evidence="5">Response regulator transcription factor</fullName>
    </submittedName>
</protein>
<dbReference type="PRINTS" id="PR00038">
    <property type="entry name" value="HTHLUXR"/>
</dbReference>
<keyword evidence="2" id="KW-0238">DNA-binding</keyword>
<gene>
    <name evidence="5" type="ORF">GCM10023349_12550</name>
</gene>
<evidence type="ECO:0000256" key="2">
    <source>
        <dbReference type="ARBA" id="ARBA00023125"/>
    </source>
</evidence>
<dbReference type="Pfam" id="PF00196">
    <property type="entry name" value="GerE"/>
    <property type="match status" value="1"/>
</dbReference>
<evidence type="ECO:0000256" key="1">
    <source>
        <dbReference type="ARBA" id="ARBA00023015"/>
    </source>
</evidence>
<keyword evidence="1" id="KW-0805">Transcription regulation</keyword>
<keyword evidence="3" id="KW-0804">Transcription</keyword>
<dbReference type="PROSITE" id="PS50043">
    <property type="entry name" value="HTH_LUXR_2"/>
    <property type="match status" value="1"/>
</dbReference>
<reference evidence="6" key="1">
    <citation type="journal article" date="2019" name="Int. J. Syst. Evol. Microbiol.">
        <title>The Global Catalogue of Microorganisms (GCM) 10K type strain sequencing project: providing services to taxonomists for standard genome sequencing and annotation.</title>
        <authorList>
            <consortium name="The Broad Institute Genomics Platform"/>
            <consortium name="The Broad Institute Genome Sequencing Center for Infectious Disease"/>
            <person name="Wu L."/>
            <person name="Ma J."/>
        </authorList>
    </citation>
    <scope>NUCLEOTIDE SEQUENCE [LARGE SCALE GENOMIC DNA]</scope>
    <source>
        <strain evidence="6">JCM 18531</strain>
    </source>
</reference>
<sequence length="218" mass="23212">MLMPSPASSPHVIRVGLISDQSIVRAGVRSLLAPYDDRVTVVDIGPESDLGDAQVVLYDVLGLHQGDVKGLETAVKAHPGRVLALSRELQPGLAARALGIGAVASVSLGIDAEELVEVIEAFAAGHLEDGSQADLDNQADRRRQLGRGVNLSPRELEVLGLIVRGRSNEEIAAELYLSINTVKTVIRSVYRKIGVATRSRAVAWAIEHGFATTDVVDE</sequence>
<dbReference type="SUPFAM" id="SSF52172">
    <property type="entry name" value="CheY-like"/>
    <property type="match status" value="1"/>
</dbReference>
<evidence type="ECO:0000313" key="6">
    <source>
        <dbReference type="Proteomes" id="UP001499974"/>
    </source>
</evidence>
<organism evidence="5 6">
    <name type="scientific">Nocardioides conyzicola</name>
    <dbReference type="NCBI Taxonomy" id="1651781"/>
    <lineage>
        <taxon>Bacteria</taxon>
        <taxon>Bacillati</taxon>
        <taxon>Actinomycetota</taxon>
        <taxon>Actinomycetes</taxon>
        <taxon>Propionibacteriales</taxon>
        <taxon>Nocardioidaceae</taxon>
        <taxon>Nocardioides</taxon>
    </lineage>
</organism>
<dbReference type="Proteomes" id="UP001499974">
    <property type="component" value="Unassembled WGS sequence"/>
</dbReference>
<feature type="domain" description="HTH luxR-type" evidence="4">
    <location>
        <begin position="144"/>
        <end position="209"/>
    </location>
</feature>
<dbReference type="EMBL" id="BAABKM010000002">
    <property type="protein sequence ID" value="GAA4698101.1"/>
    <property type="molecule type" value="Genomic_DNA"/>
</dbReference>
<name>A0ABP8X292_9ACTN</name>
<dbReference type="Gene3D" id="3.40.50.2300">
    <property type="match status" value="1"/>
</dbReference>
<dbReference type="CDD" id="cd06170">
    <property type="entry name" value="LuxR_C_like"/>
    <property type="match status" value="1"/>
</dbReference>
<dbReference type="InterPro" id="IPR000792">
    <property type="entry name" value="Tscrpt_reg_LuxR_C"/>
</dbReference>
<dbReference type="PANTHER" id="PTHR44688">
    <property type="entry name" value="DNA-BINDING TRANSCRIPTIONAL ACTIVATOR DEVR_DOSR"/>
    <property type="match status" value="1"/>
</dbReference>
<comment type="caution">
    <text evidence="5">The sequence shown here is derived from an EMBL/GenBank/DDBJ whole genome shotgun (WGS) entry which is preliminary data.</text>
</comment>
<proteinExistence type="predicted"/>
<evidence type="ECO:0000313" key="5">
    <source>
        <dbReference type="EMBL" id="GAA4698101.1"/>
    </source>
</evidence>
<evidence type="ECO:0000259" key="4">
    <source>
        <dbReference type="PROSITE" id="PS50043"/>
    </source>
</evidence>
<dbReference type="InterPro" id="IPR011006">
    <property type="entry name" value="CheY-like_superfamily"/>
</dbReference>
<dbReference type="InterPro" id="IPR016032">
    <property type="entry name" value="Sig_transdc_resp-reg_C-effctor"/>
</dbReference>
<evidence type="ECO:0000256" key="3">
    <source>
        <dbReference type="ARBA" id="ARBA00023163"/>
    </source>
</evidence>
<keyword evidence="6" id="KW-1185">Reference proteome</keyword>
<dbReference type="SMART" id="SM00421">
    <property type="entry name" value="HTH_LUXR"/>
    <property type="match status" value="1"/>
</dbReference>
<dbReference type="SUPFAM" id="SSF46894">
    <property type="entry name" value="C-terminal effector domain of the bipartite response regulators"/>
    <property type="match status" value="1"/>
</dbReference>
<dbReference type="PANTHER" id="PTHR44688:SF16">
    <property type="entry name" value="DNA-BINDING TRANSCRIPTIONAL ACTIVATOR DEVR_DOSR"/>
    <property type="match status" value="1"/>
</dbReference>
<dbReference type="PROSITE" id="PS00622">
    <property type="entry name" value="HTH_LUXR_1"/>
    <property type="match status" value="1"/>
</dbReference>